<dbReference type="InterPro" id="IPR032675">
    <property type="entry name" value="LRR_dom_sf"/>
</dbReference>
<evidence type="ECO:0000256" key="1">
    <source>
        <dbReference type="ARBA" id="ARBA00022741"/>
    </source>
</evidence>
<dbReference type="Proteomes" id="UP000289340">
    <property type="component" value="Chromosome 8"/>
</dbReference>
<dbReference type="GO" id="GO:0006952">
    <property type="term" value="P:defense response"/>
    <property type="evidence" value="ECO:0007669"/>
    <property type="project" value="UniProtKB-KW"/>
</dbReference>
<protein>
    <submittedName>
        <fullName evidence="3">Putative disease resistance protein</fullName>
    </submittedName>
</protein>
<name>A0A445JEX3_GLYSO</name>
<keyword evidence="2" id="KW-0611">Plant defense</keyword>
<keyword evidence="4" id="KW-1185">Reference proteome</keyword>
<comment type="caution">
    <text evidence="3">The sequence shown here is derived from an EMBL/GenBank/DDBJ whole genome shotgun (WGS) entry which is preliminary data.</text>
</comment>
<dbReference type="Gene3D" id="3.80.10.10">
    <property type="entry name" value="Ribonuclease Inhibitor"/>
    <property type="match status" value="1"/>
</dbReference>
<accession>A0A445JEX3</accession>
<reference evidence="3 4" key="1">
    <citation type="submission" date="2018-09" db="EMBL/GenBank/DDBJ databases">
        <title>A high-quality reference genome of wild soybean provides a powerful tool to mine soybean genomes.</title>
        <authorList>
            <person name="Xie M."/>
            <person name="Chung C.Y.L."/>
            <person name="Li M.-W."/>
            <person name="Wong F.-L."/>
            <person name="Chan T.-F."/>
            <person name="Lam H.-M."/>
        </authorList>
    </citation>
    <scope>NUCLEOTIDE SEQUENCE [LARGE SCALE GENOMIC DNA]</scope>
    <source>
        <strain evidence="4">cv. W05</strain>
        <tissue evidence="3">Hypocotyl of etiolated seedlings</tissue>
    </source>
</reference>
<dbReference type="InterPro" id="IPR050905">
    <property type="entry name" value="Plant_NBS-LRR"/>
</dbReference>
<dbReference type="EMBL" id="QZWG01000008">
    <property type="protein sequence ID" value="RZB97009.1"/>
    <property type="molecule type" value="Genomic_DNA"/>
</dbReference>
<dbReference type="GO" id="GO:0043531">
    <property type="term" value="F:ADP binding"/>
    <property type="evidence" value="ECO:0007669"/>
    <property type="project" value="InterPro"/>
</dbReference>
<evidence type="ECO:0000256" key="2">
    <source>
        <dbReference type="ARBA" id="ARBA00022821"/>
    </source>
</evidence>
<dbReference type="PANTHER" id="PTHR33463">
    <property type="entry name" value="NB-ARC DOMAIN-CONTAINING PROTEIN-RELATED"/>
    <property type="match status" value="1"/>
</dbReference>
<dbReference type="SUPFAM" id="SSF52540">
    <property type="entry name" value="P-loop containing nucleoside triphosphate hydrolases"/>
    <property type="match status" value="1"/>
</dbReference>
<dbReference type="GO" id="GO:0005524">
    <property type="term" value="F:ATP binding"/>
    <property type="evidence" value="ECO:0007669"/>
    <property type="project" value="UniProtKB-KW"/>
</dbReference>
<dbReference type="InterPro" id="IPR027417">
    <property type="entry name" value="P-loop_NTPase"/>
</dbReference>
<dbReference type="SUPFAM" id="SSF52058">
    <property type="entry name" value="L domain-like"/>
    <property type="match status" value="1"/>
</dbReference>
<dbReference type="Gene3D" id="1.10.8.430">
    <property type="entry name" value="Helical domain of apoptotic protease-activating factors"/>
    <property type="match status" value="1"/>
</dbReference>
<dbReference type="InterPro" id="IPR042197">
    <property type="entry name" value="Apaf_helical"/>
</dbReference>
<sequence>MAGDVAVKDFNIKPIAEKVAKCCAGLPLLIVTVAKGLRKKHVVAWRDALIQLERLDHEDLREKVFPTLELSFNFLGDDQKSLLLFISSFGLSYIHIGELFSCCWRLGFYERMNTLAKERNIDYKLINDLRASSLLLEAEAEPEWSRQRYTEIKEWPMVDQLQKFHYIIIPGSYYDELPEKLELLVLGNYGDHHVKFPHNFFSGMRPLRTLLIGGMAFTPSLPPSLDFLTSLRSLILCDSNLGDIRIVAKLTNLEILSLEKSIIPRAAKRNRASNSS</sequence>
<organism evidence="3 4">
    <name type="scientific">Glycine soja</name>
    <name type="common">Wild soybean</name>
    <dbReference type="NCBI Taxonomy" id="3848"/>
    <lineage>
        <taxon>Eukaryota</taxon>
        <taxon>Viridiplantae</taxon>
        <taxon>Streptophyta</taxon>
        <taxon>Embryophyta</taxon>
        <taxon>Tracheophyta</taxon>
        <taxon>Spermatophyta</taxon>
        <taxon>Magnoliopsida</taxon>
        <taxon>eudicotyledons</taxon>
        <taxon>Gunneridae</taxon>
        <taxon>Pentapetalae</taxon>
        <taxon>rosids</taxon>
        <taxon>fabids</taxon>
        <taxon>Fabales</taxon>
        <taxon>Fabaceae</taxon>
        <taxon>Papilionoideae</taxon>
        <taxon>50 kb inversion clade</taxon>
        <taxon>NPAAA clade</taxon>
        <taxon>indigoferoid/millettioid clade</taxon>
        <taxon>Phaseoleae</taxon>
        <taxon>Glycine</taxon>
        <taxon>Glycine subgen. Soja</taxon>
    </lineage>
</organism>
<dbReference type="AlphaFoldDB" id="A0A445JEX3"/>
<evidence type="ECO:0000313" key="4">
    <source>
        <dbReference type="Proteomes" id="UP000289340"/>
    </source>
</evidence>
<keyword evidence="1" id="KW-0547">Nucleotide-binding</keyword>
<proteinExistence type="predicted"/>
<gene>
    <name evidence="3" type="ORF">D0Y65_020617</name>
</gene>
<evidence type="ECO:0000313" key="3">
    <source>
        <dbReference type="EMBL" id="RZB97009.1"/>
    </source>
</evidence>
<dbReference type="PANTHER" id="PTHR33463:SF203">
    <property type="entry name" value="AAA+ ATPASE DOMAIN-CONTAINING PROTEIN"/>
    <property type="match status" value="1"/>
</dbReference>